<evidence type="ECO:0000259" key="4">
    <source>
        <dbReference type="PROSITE" id="PS50035"/>
    </source>
</evidence>
<dbReference type="WBParaSite" id="ASIM_0001738101-mRNA-1">
    <property type="protein sequence ID" value="ASIM_0001738101-mRNA-1"/>
    <property type="gene ID" value="ASIM_0001738101"/>
</dbReference>
<gene>
    <name evidence="5" type="ORF">ASIM_LOCUS16789</name>
</gene>
<evidence type="ECO:0000313" key="5">
    <source>
        <dbReference type="EMBL" id="VDK58713.1"/>
    </source>
</evidence>
<proteinExistence type="predicted"/>
<feature type="compositionally biased region" description="Basic and acidic residues" evidence="3">
    <location>
        <begin position="66"/>
        <end position="92"/>
    </location>
</feature>
<dbReference type="GO" id="GO:0003824">
    <property type="term" value="F:catalytic activity"/>
    <property type="evidence" value="ECO:0007669"/>
    <property type="project" value="InterPro"/>
</dbReference>
<dbReference type="OrthoDB" id="5211809at2759"/>
<feature type="region of interest" description="Disordered" evidence="3">
    <location>
        <begin position="234"/>
        <end position="271"/>
    </location>
</feature>
<evidence type="ECO:0000256" key="2">
    <source>
        <dbReference type="SAM" id="Coils"/>
    </source>
</evidence>
<reference evidence="5 6" key="2">
    <citation type="submission" date="2018-11" db="EMBL/GenBank/DDBJ databases">
        <authorList>
            <consortium name="Pathogen Informatics"/>
        </authorList>
    </citation>
    <scope>NUCLEOTIDE SEQUENCE [LARGE SCALE GENOMIC DNA]</scope>
</reference>
<dbReference type="PROSITE" id="PS50035">
    <property type="entry name" value="PLD"/>
    <property type="match status" value="1"/>
</dbReference>
<dbReference type="PANTHER" id="PTHR15885:SF1">
    <property type="entry name" value="COILED-COIL DOMAIN-CONTAINING PROTEIN 174"/>
    <property type="match status" value="1"/>
</dbReference>
<accession>A0A0M3K8U0</accession>
<feature type="compositionally biased region" description="Polar residues" evidence="3">
    <location>
        <begin position="12"/>
        <end position="24"/>
    </location>
</feature>
<evidence type="ECO:0000313" key="7">
    <source>
        <dbReference type="WBParaSite" id="ASIM_0001738101-mRNA-1"/>
    </source>
</evidence>
<keyword evidence="1 2" id="KW-0175">Coiled coil</keyword>
<evidence type="ECO:0000313" key="6">
    <source>
        <dbReference type="Proteomes" id="UP000267096"/>
    </source>
</evidence>
<organism evidence="7">
    <name type="scientific">Anisakis simplex</name>
    <name type="common">Herring worm</name>
    <dbReference type="NCBI Taxonomy" id="6269"/>
    <lineage>
        <taxon>Eukaryota</taxon>
        <taxon>Metazoa</taxon>
        <taxon>Ecdysozoa</taxon>
        <taxon>Nematoda</taxon>
        <taxon>Chromadorea</taxon>
        <taxon>Rhabditida</taxon>
        <taxon>Spirurina</taxon>
        <taxon>Ascaridomorpha</taxon>
        <taxon>Ascaridoidea</taxon>
        <taxon>Anisakidae</taxon>
        <taxon>Anisakis</taxon>
        <taxon>Anisakis simplex complex</taxon>
    </lineage>
</organism>
<dbReference type="Pfam" id="PF13300">
    <property type="entry name" value="DUF4078"/>
    <property type="match status" value="1"/>
</dbReference>
<feature type="domain" description="PLD phosphodiesterase" evidence="4">
    <location>
        <begin position="287"/>
        <end position="309"/>
    </location>
</feature>
<dbReference type="GO" id="GO:0005634">
    <property type="term" value="C:nucleus"/>
    <property type="evidence" value="ECO:0007669"/>
    <property type="project" value="TreeGrafter"/>
</dbReference>
<dbReference type="EMBL" id="UYRR01033413">
    <property type="protein sequence ID" value="VDK58713.1"/>
    <property type="molecule type" value="Genomic_DNA"/>
</dbReference>
<dbReference type="Proteomes" id="UP000267096">
    <property type="component" value="Unassembled WGS sequence"/>
</dbReference>
<dbReference type="InterPro" id="IPR025066">
    <property type="entry name" value="CCDC174-like"/>
</dbReference>
<feature type="compositionally biased region" description="Basic and acidic residues" evidence="3">
    <location>
        <begin position="42"/>
        <end position="51"/>
    </location>
</feature>
<dbReference type="PANTHER" id="PTHR15885">
    <property type="entry name" value="COILED-COIL DOMAIN-CONTAINING PROTEIN 174"/>
    <property type="match status" value="1"/>
</dbReference>
<reference evidence="7" key="1">
    <citation type="submission" date="2017-02" db="UniProtKB">
        <authorList>
            <consortium name="WormBaseParasite"/>
        </authorList>
    </citation>
    <scope>IDENTIFICATION</scope>
</reference>
<protein>
    <submittedName>
        <fullName evidence="7">PLD phosphodiesterase domain-containing protein</fullName>
    </submittedName>
</protein>
<evidence type="ECO:0000256" key="3">
    <source>
        <dbReference type="SAM" id="MobiDB-lite"/>
    </source>
</evidence>
<name>A0A0M3K8U0_ANISI</name>
<feature type="region of interest" description="Disordered" evidence="3">
    <location>
        <begin position="42"/>
        <end position="92"/>
    </location>
</feature>
<feature type="coiled-coil region" evidence="2">
    <location>
        <begin position="188"/>
        <end position="222"/>
    </location>
</feature>
<feature type="region of interest" description="Disordered" evidence="3">
    <location>
        <begin position="1"/>
        <end position="24"/>
    </location>
</feature>
<sequence length="309" mass="36536">MAESAIPLPDEPSTSASRQKNFIKTSDASAIMDLKGELYRKRAEQRSRAEARMTQTAPKRNILLMTKEEERQKLEESSKRQKRIEDLEKGLREEEEARLKAKKILEEKSEIYNRLSRGEKLAYEDGQSVEFMVDFEAKKREENERREEELRREKEEAEKNEATHFVANEEQRVYGVSHVQFSISEQKRQQQMQELLDLTKKTEEEREKRKRLLEERKRAKLERLNAVRLRKGLEPLPMPDEKDEEEEVVGPFLDIPMPSEPEPSKHDEKIDRIAQQKKYGVREWDKGKGMIHEKLFLVDVSSYISDSNF</sequence>
<feature type="compositionally biased region" description="Basic and acidic residues" evidence="3">
    <location>
        <begin position="262"/>
        <end position="271"/>
    </location>
</feature>
<evidence type="ECO:0000256" key="1">
    <source>
        <dbReference type="ARBA" id="ARBA00023054"/>
    </source>
</evidence>
<keyword evidence="6" id="KW-1185">Reference proteome</keyword>
<dbReference type="AlphaFoldDB" id="A0A0M3K8U0"/>
<dbReference type="InterPro" id="IPR001736">
    <property type="entry name" value="PLipase_D/transphosphatidylase"/>
</dbReference>
<feature type="region of interest" description="Disordered" evidence="3">
    <location>
        <begin position="140"/>
        <end position="166"/>
    </location>
</feature>